<dbReference type="Proteomes" id="UP000639772">
    <property type="component" value="Unassembled WGS sequence"/>
</dbReference>
<dbReference type="EMBL" id="JADCNM010000053">
    <property type="protein sequence ID" value="KAG0451627.1"/>
    <property type="molecule type" value="Genomic_DNA"/>
</dbReference>
<sequence length="117" mass="12992">MDLSLFLTSLRPSIATVVDNRFWPHIKEPRLLSPPASPNLQGTHPIPSKKTSEDATNGVGVHRFPRYQKGDQGCFLLILPSHKENTGDIWEELKSLTGIFDERLGVVEDGARRQGGC</sequence>
<comment type="caution">
    <text evidence="2">The sequence shown here is derived from an EMBL/GenBank/DDBJ whole genome shotgun (WGS) entry which is preliminary data.</text>
</comment>
<organism evidence="2 3">
    <name type="scientific">Vanilla planifolia</name>
    <name type="common">Vanilla</name>
    <dbReference type="NCBI Taxonomy" id="51239"/>
    <lineage>
        <taxon>Eukaryota</taxon>
        <taxon>Viridiplantae</taxon>
        <taxon>Streptophyta</taxon>
        <taxon>Embryophyta</taxon>
        <taxon>Tracheophyta</taxon>
        <taxon>Spermatophyta</taxon>
        <taxon>Magnoliopsida</taxon>
        <taxon>Liliopsida</taxon>
        <taxon>Asparagales</taxon>
        <taxon>Orchidaceae</taxon>
        <taxon>Vanilloideae</taxon>
        <taxon>Vanilleae</taxon>
        <taxon>Vanilla</taxon>
    </lineage>
</organism>
<accession>A0A835U7T9</accession>
<dbReference type="AlphaFoldDB" id="A0A835U7T9"/>
<name>A0A835U7T9_VANPL</name>
<reference evidence="2 3" key="1">
    <citation type="journal article" date="2020" name="Nat. Food">
        <title>A phased Vanilla planifolia genome enables genetic improvement of flavour and production.</title>
        <authorList>
            <person name="Hasing T."/>
            <person name="Tang H."/>
            <person name="Brym M."/>
            <person name="Khazi F."/>
            <person name="Huang T."/>
            <person name="Chambers A.H."/>
        </authorList>
    </citation>
    <scope>NUCLEOTIDE SEQUENCE [LARGE SCALE GENOMIC DNA]</scope>
    <source>
        <tissue evidence="2">Leaf</tissue>
    </source>
</reference>
<gene>
    <name evidence="2" type="ORF">HPP92_026145</name>
</gene>
<protein>
    <submittedName>
        <fullName evidence="2">Uncharacterized protein</fullName>
    </submittedName>
</protein>
<feature type="region of interest" description="Disordered" evidence="1">
    <location>
        <begin position="33"/>
        <end position="58"/>
    </location>
</feature>
<proteinExistence type="predicted"/>
<evidence type="ECO:0000313" key="3">
    <source>
        <dbReference type="Proteomes" id="UP000639772"/>
    </source>
</evidence>
<evidence type="ECO:0000256" key="1">
    <source>
        <dbReference type="SAM" id="MobiDB-lite"/>
    </source>
</evidence>
<evidence type="ECO:0000313" key="2">
    <source>
        <dbReference type="EMBL" id="KAG0451627.1"/>
    </source>
</evidence>